<organism evidence="1">
    <name type="scientific">Cacopsylla melanoneura</name>
    <dbReference type="NCBI Taxonomy" id="428564"/>
    <lineage>
        <taxon>Eukaryota</taxon>
        <taxon>Metazoa</taxon>
        <taxon>Ecdysozoa</taxon>
        <taxon>Arthropoda</taxon>
        <taxon>Hexapoda</taxon>
        <taxon>Insecta</taxon>
        <taxon>Pterygota</taxon>
        <taxon>Neoptera</taxon>
        <taxon>Paraneoptera</taxon>
        <taxon>Hemiptera</taxon>
        <taxon>Sternorrhyncha</taxon>
        <taxon>Psylloidea</taxon>
        <taxon>Psyllidae</taxon>
        <taxon>Psyllinae</taxon>
        <taxon>Cacopsylla</taxon>
    </lineage>
</organism>
<dbReference type="AlphaFoldDB" id="A0A8D8W9L4"/>
<dbReference type="EMBL" id="HBUF01170242">
    <property type="protein sequence ID" value="CAG6652138.1"/>
    <property type="molecule type" value="Transcribed_RNA"/>
</dbReference>
<accession>A0A8D8W9L4</accession>
<proteinExistence type="predicted"/>
<evidence type="ECO:0000313" key="1">
    <source>
        <dbReference type="EMBL" id="CAG6652138.1"/>
    </source>
</evidence>
<name>A0A8D8W9L4_9HEMI</name>
<protein>
    <submittedName>
        <fullName evidence="1">Uncharacterized protein</fullName>
    </submittedName>
</protein>
<reference evidence="1" key="1">
    <citation type="submission" date="2021-05" db="EMBL/GenBank/DDBJ databases">
        <authorList>
            <person name="Alioto T."/>
            <person name="Alioto T."/>
            <person name="Gomez Garrido J."/>
        </authorList>
    </citation>
    <scope>NUCLEOTIDE SEQUENCE</scope>
</reference>
<sequence>MRWSSWCFCSICRAHLRLRDSDRCFASSRKDRPGIVSTSTLYRHRLTTWLRRRSRLTTWNAMVVVVPLYSCPYIDYLFFGELFPQLICPTVSMLNGFLCTHIQNGGIVQCEHIYFPS</sequence>